<dbReference type="EMBL" id="NNAY01005424">
    <property type="protein sequence ID" value="OXU16683.1"/>
    <property type="molecule type" value="Genomic_DNA"/>
</dbReference>
<reference evidence="1 2" key="1">
    <citation type="journal article" date="2017" name="Curr. Biol.">
        <title>The Evolution of Venom by Co-option of Single-Copy Genes.</title>
        <authorList>
            <person name="Martinson E.O."/>
            <person name="Mrinalini"/>
            <person name="Kelkar Y.D."/>
            <person name="Chang C.H."/>
            <person name="Werren J.H."/>
        </authorList>
    </citation>
    <scope>NUCLEOTIDE SEQUENCE [LARGE SCALE GENOMIC DNA]</scope>
    <source>
        <strain evidence="1 2">Alberta</strain>
        <tissue evidence="1">Whole body</tissue>
    </source>
</reference>
<keyword evidence="2" id="KW-1185">Reference proteome</keyword>
<evidence type="ECO:0000313" key="2">
    <source>
        <dbReference type="Proteomes" id="UP000215335"/>
    </source>
</evidence>
<dbReference type="Proteomes" id="UP000215335">
    <property type="component" value="Unassembled WGS sequence"/>
</dbReference>
<gene>
    <name evidence="1" type="ORF">TSAR_014384</name>
</gene>
<evidence type="ECO:0000313" key="1">
    <source>
        <dbReference type="EMBL" id="OXU16683.1"/>
    </source>
</evidence>
<name>A0A232EEB3_9HYME</name>
<proteinExistence type="predicted"/>
<protein>
    <submittedName>
        <fullName evidence="1">Uncharacterized protein</fullName>
    </submittedName>
</protein>
<comment type="caution">
    <text evidence="1">The sequence shown here is derived from an EMBL/GenBank/DDBJ whole genome shotgun (WGS) entry which is preliminary data.</text>
</comment>
<sequence length="375" mass="44424">MSFFNISCRTCITESTVLLSKVEVLSRWLDKRDITIARLRTSTNATKYRCHQILPMVFGLNNSYGKIVNIGLQNTSVGSDTSIRLFDWFRELFDEIDRFFQAFSEDDMLDQRITFSRFYIRFMISYSDRAFELLEDDETTIRKDSGESRSKKVSKPSLVFKRVTFDRLKALPKIIDHRIKYLLKVKEAITIIVKELGDYSKDKLVNSENAQFTYFTSYNVERATRDFDETLFRELFDEIDRFFQAFSEDDMLDQRITFSRFYIRFMISYSDRAFELLEDDETTIRKDSGESRSKKVHKPSLVLKRVTFDRLKALPKLIDHRIKYLLKVKEAITIIVKKLGDYSKDKLVNSENAQFTYFTSYNVERATRDFDETLL</sequence>
<accession>A0A232EEB3</accession>
<organism evidence="1 2">
    <name type="scientific">Trichomalopsis sarcophagae</name>
    <dbReference type="NCBI Taxonomy" id="543379"/>
    <lineage>
        <taxon>Eukaryota</taxon>
        <taxon>Metazoa</taxon>
        <taxon>Ecdysozoa</taxon>
        <taxon>Arthropoda</taxon>
        <taxon>Hexapoda</taxon>
        <taxon>Insecta</taxon>
        <taxon>Pterygota</taxon>
        <taxon>Neoptera</taxon>
        <taxon>Endopterygota</taxon>
        <taxon>Hymenoptera</taxon>
        <taxon>Apocrita</taxon>
        <taxon>Proctotrupomorpha</taxon>
        <taxon>Chalcidoidea</taxon>
        <taxon>Pteromalidae</taxon>
        <taxon>Pteromalinae</taxon>
        <taxon>Trichomalopsis</taxon>
    </lineage>
</organism>
<dbReference type="AlphaFoldDB" id="A0A232EEB3"/>